<keyword evidence="3" id="KW-0560">Oxidoreductase</keyword>
<dbReference type="InterPro" id="IPR036661">
    <property type="entry name" value="Luciferase-like_sf"/>
</dbReference>
<evidence type="ECO:0000313" key="6">
    <source>
        <dbReference type="EMBL" id="MDW5593445.1"/>
    </source>
</evidence>
<name>A0ABU4HJL6_9ACTN</name>
<keyword evidence="2" id="KW-0288">FMN</keyword>
<dbReference type="InterPro" id="IPR011251">
    <property type="entry name" value="Luciferase-like_dom"/>
</dbReference>
<comment type="caution">
    <text evidence="6">The sequence shown here is derived from an EMBL/GenBank/DDBJ whole genome shotgun (WGS) entry which is preliminary data.</text>
</comment>
<gene>
    <name evidence="6" type="ORF">R7226_03795</name>
</gene>
<dbReference type="InterPro" id="IPR050172">
    <property type="entry name" value="SsuD_RutA_monooxygenase"/>
</dbReference>
<evidence type="ECO:0000313" key="7">
    <source>
        <dbReference type="Proteomes" id="UP001284601"/>
    </source>
</evidence>
<accession>A0ABU4HJL6</accession>
<keyword evidence="1" id="KW-0285">Flavoprotein</keyword>
<dbReference type="Gene3D" id="3.20.20.30">
    <property type="entry name" value="Luciferase-like domain"/>
    <property type="match status" value="1"/>
</dbReference>
<dbReference type="EMBL" id="JAWSTH010000005">
    <property type="protein sequence ID" value="MDW5593445.1"/>
    <property type="molecule type" value="Genomic_DNA"/>
</dbReference>
<dbReference type="Pfam" id="PF00296">
    <property type="entry name" value="Bac_luciferase"/>
    <property type="match status" value="1"/>
</dbReference>
<dbReference type="Proteomes" id="UP001284601">
    <property type="component" value="Unassembled WGS sequence"/>
</dbReference>
<protein>
    <submittedName>
        <fullName evidence="6">LLM class flavin-dependent oxidoreductase</fullName>
    </submittedName>
</protein>
<proteinExistence type="predicted"/>
<feature type="domain" description="Luciferase-like" evidence="5">
    <location>
        <begin position="19"/>
        <end position="295"/>
    </location>
</feature>
<dbReference type="SUPFAM" id="SSF51679">
    <property type="entry name" value="Bacterial luciferase-like"/>
    <property type="match status" value="1"/>
</dbReference>
<dbReference type="PANTHER" id="PTHR42847:SF4">
    <property type="entry name" value="ALKANESULFONATE MONOOXYGENASE-RELATED"/>
    <property type="match status" value="1"/>
</dbReference>
<reference evidence="6 7" key="2">
    <citation type="submission" date="2023-10" db="EMBL/GenBank/DDBJ databases">
        <authorList>
            <person name="Han X.F."/>
        </authorList>
    </citation>
    <scope>NUCLEOTIDE SEQUENCE [LARGE SCALE GENOMIC DNA]</scope>
    <source>
        <strain evidence="6 7">KCTC 39840</strain>
    </source>
</reference>
<evidence type="ECO:0000259" key="5">
    <source>
        <dbReference type="Pfam" id="PF00296"/>
    </source>
</evidence>
<evidence type="ECO:0000256" key="2">
    <source>
        <dbReference type="ARBA" id="ARBA00022643"/>
    </source>
</evidence>
<evidence type="ECO:0000256" key="4">
    <source>
        <dbReference type="ARBA" id="ARBA00023033"/>
    </source>
</evidence>
<keyword evidence="4" id="KW-0503">Monooxygenase</keyword>
<organism evidence="6 7">
    <name type="scientific">Conexibacter stalactiti</name>
    <dbReference type="NCBI Taxonomy" id="1940611"/>
    <lineage>
        <taxon>Bacteria</taxon>
        <taxon>Bacillati</taxon>
        <taxon>Actinomycetota</taxon>
        <taxon>Thermoleophilia</taxon>
        <taxon>Solirubrobacterales</taxon>
        <taxon>Conexibacteraceae</taxon>
        <taxon>Conexibacter</taxon>
    </lineage>
</organism>
<sequence>MSLSLGFWAPISTGGWKERHGGDDPVDPTWEQLKQVTLTAEQLGFEYTLIAVRWFGPVLEALTTTAALAAVTERIHMITAVHTDLIQPQVIAKMGANIDQISRGRFHINLVSGNDMPTHVRQHTMYGGTWHEHDDRYARSAEYIRAIKQMWSQQPATMRGEYYELDAVDLQPKPVQQPFPPTFVGGSSEAGRELTAVECDWFFLHGKDVESAAELIADVRRRAEAHGRTVRFALSTFVMWGDRRADIERRVEELAELGKTDRLAAIHTEGLKSGTWGTPQDVADQIARYQELGVEMALLQFDPIEQELPRFGAEVMPLLDVAPATTTA</sequence>
<dbReference type="PANTHER" id="PTHR42847">
    <property type="entry name" value="ALKANESULFONATE MONOOXYGENASE"/>
    <property type="match status" value="1"/>
</dbReference>
<keyword evidence="7" id="KW-1185">Reference proteome</keyword>
<dbReference type="RefSeq" id="WP_318595706.1">
    <property type="nucleotide sequence ID" value="NZ_JAWSTH010000005.1"/>
</dbReference>
<evidence type="ECO:0000256" key="1">
    <source>
        <dbReference type="ARBA" id="ARBA00022630"/>
    </source>
</evidence>
<evidence type="ECO:0000256" key="3">
    <source>
        <dbReference type="ARBA" id="ARBA00023002"/>
    </source>
</evidence>
<reference evidence="7" key="1">
    <citation type="submission" date="2023-07" db="EMBL/GenBank/DDBJ databases">
        <title>Conexibacter stalactiti sp. nov., isolated from stalactites in a lava cave and emended description of the genus Conexibacter.</title>
        <authorList>
            <person name="Lee S.D."/>
        </authorList>
    </citation>
    <scope>NUCLEOTIDE SEQUENCE [LARGE SCALE GENOMIC DNA]</scope>
    <source>
        <strain evidence="7">KCTC 39840</strain>
    </source>
</reference>